<organism evidence="4 5">
    <name type="scientific">Phaeomoniella chlamydospora</name>
    <name type="common">Phaeoacremonium chlamydosporum</name>
    <dbReference type="NCBI Taxonomy" id="158046"/>
    <lineage>
        <taxon>Eukaryota</taxon>
        <taxon>Fungi</taxon>
        <taxon>Dikarya</taxon>
        <taxon>Ascomycota</taxon>
        <taxon>Pezizomycotina</taxon>
        <taxon>Eurotiomycetes</taxon>
        <taxon>Chaetothyriomycetidae</taxon>
        <taxon>Phaeomoniellales</taxon>
        <taxon>Phaeomoniellaceae</taxon>
        <taxon>Phaeomoniella</taxon>
    </lineage>
</organism>
<name>A0A0G2GHJ8_PHACM</name>
<dbReference type="Proteomes" id="UP000053317">
    <property type="component" value="Unassembled WGS sequence"/>
</dbReference>
<dbReference type="InterPro" id="IPR020843">
    <property type="entry name" value="ER"/>
</dbReference>
<dbReference type="InterPro" id="IPR036291">
    <property type="entry name" value="NAD(P)-bd_dom_sf"/>
</dbReference>
<comment type="caution">
    <text evidence="4">The sequence shown here is derived from an EMBL/GenBank/DDBJ whole genome shotgun (WGS) entry which is preliminary data.</text>
</comment>
<evidence type="ECO:0000256" key="2">
    <source>
        <dbReference type="ARBA" id="ARBA00023002"/>
    </source>
</evidence>
<dbReference type="GO" id="GO:0016651">
    <property type="term" value="F:oxidoreductase activity, acting on NAD(P)H"/>
    <property type="evidence" value="ECO:0007669"/>
    <property type="project" value="TreeGrafter"/>
</dbReference>
<evidence type="ECO:0000313" key="5">
    <source>
        <dbReference type="Proteomes" id="UP000053317"/>
    </source>
</evidence>
<dbReference type="AlphaFoldDB" id="A0A0G2GHJ8"/>
<dbReference type="PANTHER" id="PTHR48106:SF18">
    <property type="entry name" value="QUINONE OXIDOREDUCTASE PIG3"/>
    <property type="match status" value="1"/>
</dbReference>
<evidence type="ECO:0000259" key="3">
    <source>
        <dbReference type="SMART" id="SM00829"/>
    </source>
</evidence>
<dbReference type="OrthoDB" id="203908at2759"/>
<proteinExistence type="predicted"/>
<dbReference type="Gene3D" id="3.90.180.10">
    <property type="entry name" value="Medium-chain alcohol dehydrogenases, catalytic domain"/>
    <property type="match status" value="1"/>
</dbReference>
<keyword evidence="5" id="KW-1185">Reference proteome</keyword>
<keyword evidence="2" id="KW-0560">Oxidoreductase</keyword>
<feature type="domain" description="Enoyl reductase (ER)" evidence="3">
    <location>
        <begin position="15"/>
        <end position="340"/>
    </location>
</feature>
<dbReference type="InterPro" id="IPR014189">
    <property type="entry name" value="Quinone_OxRdtase_PIG3"/>
</dbReference>
<dbReference type="SUPFAM" id="SSF50129">
    <property type="entry name" value="GroES-like"/>
    <property type="match status" value="1"/>
</dbReference>
<dbReference type="InterPro" id="IPR011032">
    <property type="entry name" value="GroES-like_sf"/>
</dbReference>
<dbReference type="SMART" id="SM00829">
    <property type="entry name" value="PKS_ER"/>
    <property type="match status" value="1"/>
</dbReference>
<protein>
    <submittedName>
        <fullName evidence="4">Putative quinone oxidoreductase</fullName>
    </submittedName>
</protein>
<dbReference type="GO" id="GO:0070402">
    <property type="term" value="F:NADPH binding"/>
    <property type="evidence" value="ECO:0007669"/>
    <property type="project" value="TreeGrafter"/>
</dbReference>
<reference evidence="4 5" key="2">
    <citation type="submission" date="2015-05" db="EMBL/GenBank/DDBJ databases">
        <authorList>
            <person name="Morales-Cruz A."/>
            <person name="Amrine K.C."/>
            <person name="Cantu D."/>
        </authorList>
    </citation>
    <scope>NUCLEOTIDE SEQUENCE [LARGE SCALE GENOMIC DNA]</scope>
    <source>
        <strain evidence="4">UCRPC4</strain>
    </source>
</reference>
<dbReference type="Pfam" id="PF08240">
    <property type="entry name" value="ADH_N"/>
    <property type="match status" value="1"/>
</dbReference>
<evidence type="ECO:0000313" key="4">
    <source>
        <dbReference type="EMBL" id="KKY16435.1"/>
    </source>
</evidence>
<dbReference type="Gene3D" id="3.40.50.720">
    <property type="entry name" value="NAD(P)-binding Rossmann-like Domain"/>
    <property type="match status" value="1"/>
</dbReference>
<dbReference type="NCBIfam" id="TIGR02824">
    <property type="entry name" value="quinone_pig3"/>
    <property type="match status" value="1"/>
</dbReference>
<accession>A0A0G2GHJ8</accession>
<dbReference type="EMBL" id="LCWF01000161">
    <property type="protein sequence ID" value="KKY16435.1"/>
    <property type="molecule type" value="Genomic_DNA"/>
</dbReference>
<keyword evidence="1" id="KW-0521">NADP</keyword>
<sequence length="345" mass="37391">MAEYTRAVGIKGGKGPISSLFIDTEYSKPKPKDGQALVHIKAFGINRMDLLQREGNYPLPPQAQGLPMGVEFSGVIESFGSPSGDHETFNVGDEVFGLAYGGAYAEYVTVSTHMLIHKPKELSWEVAAGIPETWITATQALYLVGGFKPGKSVLWHAGASSVSIAGVQISKGDGASKVYVTASTQEKINCAKSLGADVGFSYKEGDWSEALLKATNGKGADIIIDFIGGPYFEQNLNAVARDGHIVNLGFLGGPKVKPANGTDIDISKFLVKRARYEGTTLRSRDETYQGKLRDLVVEHSLPKLKNGTFRVPIEKVFKMEEIQDAHTLMESNKTMGKLICTVDWQ</sequence>
<dbReference type="InterPro" id="IPR013149">
    <property type="entry name" value="ADH-like_C"/>
</dbReference>
<dbReference type="PANTHER" id="PTHR48106">
    <property type="entry name" value="QUINONE OXIDOREDUCTASE PIG3-RELATED"/>
    <property type="match status" value="1"/>
</dbReference>
<dbReference type="CDD" id="cd05276">
    <property type="entry name" value="p53_inducible_oxidoreductase"/>
    <property type="match status" value="1"/>
</dbReference>
<evidence type="ECO:0000256" key="1">
    <source>
        <dbReference type="ARBA" id="ARBA00022857"/>
    </source>
</evidence>
<dbReference type="SUPFAM" id="SSF51735">
    <property type="entry name" value="NAD(P)-binding Rossmann-fold domains"/>
    <property type="match status" value="1"/>
</dbReference>
<gene>
    <name evidence="4" type="ORF">UCRPC4_g05944</name>
</gene>
<reference evidence="4 5" key="1">
    <citation type="submission" date="2015-05" db="EMBL/GenBank/DDBJ databases">
        <title>Distinctive expansion of gene families associated with plant cell wall degradation and secondary metabolism in the genomes of grapevine trunk pathogens.</title>
        <authorList>
            <person name="Lawrence D.P."/>
            <person name="Travadon R."/>
            <person name="Rolshausen P.E."/>
            <person name="Baumgartner K."/>
        </authorList>
    </citation>
    <scope>NUCLEOTIDE SEQUENCE [LARGE SCALE GENOMIC DNA]</scope>
    <source>
        <strain evidence="4">UCRPC4</strain>
    </source>
</reference>
<dbReference type="InterPro" id="IPR013154">
    <property type="entry name" value="ADH-like_N"/>
</dbReference>
<dbReference type="Pfam" id="PF00107">
    <property type="entry name" value="ADH_zinc_N"/>
    <property type="match status" value="1"/>
</dbReference>